<dbReference type="InterPro" id="IPR011990">
    <property type="entry name" value="TPR-like_helical_dom_sf"/>
</dbReference>
<feature type="repeat" description="TPR" evidence="1">
    <location>
        <begin position="346"/>
        <end position="379"/>
    </location>
</feature>
<accession>A0ABT0A5V6</accession>
<dbReference type="GO" id="GO:0016787">
    <property type="term" value="F:hydrolase activity"/>
    <property type="evidence" value="ECO:0007669"/>
    <property type="project" value="UniProtKB-KW"/>
</dbReference>
<evidence type="ECO:0000256" key="1">
    <source>
        <dbReference type="PROSITE-ProRule" id="PRU00339"/>
    </source>
</evidence>
<evidence type="ECO:0000259" key="3">
    <source>
        <dbReference type="Pfam" id="PF00561"/>
    </source>
</evidence>
<dbReference type="Proteomes" id="UP001165423">
    <property type="component" value="Unassembled WGS sequence"/>
</dbReference>
<evidence type="ECO:0000313" key="4">
    <source>
        <dbReference type="EMBL" id="MCJ0826366.1"/>
    </source>
</evidence>
<dbReference type="Gene3D" id="1.25.40.10">
    <property type="entry name" value="Tetratricopeptide repeat domain"/>
    <property type="match status" value="1"/>
</dbReference>
<reference evidence="4 5" key="1">
    <citation type="submission" date="2022-03" db="EMBL/GenBank/DDBJ databases">
        <title>Luteimonas soily sp. nov., a novel bacterium isolated from the soil.</title>
        <authorList>
            <person name="Zhang X."/>
        </authorList>
    </citation>
    <scope>NUCLEOTIDE SEQUENCE [LARGE SCALE GENOMIC DNA]</scope>
    <source>
        <strain evidence="4 5">50</strain>
    </source>
</reference>
<evidence type="ECO:0000313" key="5">
    <source>
        <dbReference type="Proteomes" id="UP001165423"/>
    </source>
</evidence>
<dbReference type="PANTHER" id="PTHR43798">
    <property type="entry name" value="MONOACYLGLYCEROL LIPASE"/>
    <property type="match status" value="1"/>
</dbReference>
<evidence type="ECO:0000256" key="2">
    <source>
        <dbReference type="SAM" id="SignalP"/>
    </source>
</evidence>
<feature type="domain" description="AB hydrolase-1" evidence="3">
    <location>
        <begin position="55"/>
        <end position="158"/>
    </location>
</feature>
<gene>
    <name evidence="4" type="ORF">MQC88_10455</name>
</gene>
<comment type="caution">
    <text evidence="4">The sequence shown here is derived from an EMBL/GenBank/DDBJ whole genome shotgun (WGS) entry which is preliminary data.</text>
</comment>
<keyword evidence="2" id="KW-0732">Signal</keyword>
<dbReference type="EMBL" id="JALGCL010000003">
    <property type="protein sequence ID" value="MCJ0826366.1"/>
    <property type="molecule type" value="Genomic_DNA"/>
</dbReference>
<protein>
    <submittedName>
        <fullName evidence="4">Alpha/beta fold hydrolase</fullName>
    </submittedName>
</protein>
<dbReference type="InterPro" id="IPR019734">
    <property type="entry name" value="TPR_rpt"/>
</dbReference>
<dbReference type="SUPFAM" id="SSF48452">
    <property type="entry name" value="TPR-like"/>
    <property type="match status" value="1"/>
</dbReference>
<dbReference type="SUPFAM" id="SSF53474">
    <property type="entry name" value="alpha/beta-Hydrolases"/>
    <property type="match status" value="1"/>
</dbReference>
<keyword evidence="1" id="KW-0802">TPR repeat</keyword>
<proteinExistence type="predicted"/>
<name>A0ABT0A5V6_9GAMM</name>
<dbReference type="PANTHER" id="PTHR43798:SF33">
    <property type="entry name" value="HYDROLASE, PUTATIVE (AFU_ORTHOLOGUE AFUA_2G14860)-RELATED"/>
    <property type="match status" value="1"/>
</dbReference>
<dbReference type="Pfam" id="PF00561">
    <property type="entry name" value="Abhydrolase_1"/>
    <property type="match status" value="1"/>
</dbReference>
<dbReference type="SMART" id="SM00028">
    <property type="entry name" value="TPR"/>
    <property type="match status" value="2"/>
</dbReference>
<dbReference type="InterPro" id="IPR029058">
    <property type="entry name" value="AB_hydrolase_fold"/>
</dbReference>
<dbReference type="InterPro" id="IPR050266">
    <property type="entry name" value="AB_hydrolase_sf"/>
</dbReference>
<dbReference type="Gene3D" id="3.40.50.1820">
    <property type="entry name" value="alpha/beta hydrolase"/>
    <property type="match status" value="1"/>
</dbReference>
<feature type="chain" id="PRO_5047253661" evidence="2">
    <location>
        <begin position="23"/>
        <end position="393"/>
    </location>
</feature>
<dbReference type="PROSITE" id="PS50005">
    <property type="entry name" value="TPR"/>
    <property type="match status" value="1"/>
</dbReference>
<organism evidence="4 5">
    <name type="scientific">Cognatiluteimonas sedimenti</name>
    <dbReference type="NCBI Taxonomy" id="2927791"/>
    <lineage>
        <taxon>Bacteria</taxon>
        <taxon>Pseudomonadati</taxon>
        <taxon>Pseudomonadota</taxon>
        <taxon>Gammaproteobacteria</taxon>
        <taxon>Lysobacterales</taxon>
        <taxon>Lysobacteraceae</taxon>
        <taxon>Cognatiluteimonas</taxon>
    </lineage>
</organism>
<dbReference type="RefSeq" id="WP_243321750.1">
    <property type="nucleotide sequence ID" value="NZ_JALGCL010000003.1"/>
</dbReference>
<keyword evidence="4" id="KW-0378">Hydrolase</keyword>
<dbReference type="InterPro" id="IPR000073">
    <property type="entry name" value="AB_hydrolase_1"/>
</dbReference>
<sequence>MNPIARLSAALCFLAWAIPSLAQERQATSQPNIEIRHVDIGGHKLRLQIAGKGTPTVVLDSGLGGGIRDWNSVFPEIARFARVVSYDRAGGGQSETGPEPRSHTRLATELHTLLHRADIEPPYVLVGHSLGGANIRAFAHLFKDEVAGVVFVDAMNTKFFATLGAKELETEIAEQETALRDAPIGPKREYDFAKNETRKGFPELHSFGAPPDVPMMVLVAGKDSGPQWIKSAFDEFGAWVAEATEGGLVVTPESGHYIQVDDPALVISAVRRVVFPSVEIAFVRALKDEGLENAIRLYRQMKHRYPSEYFKERTLNTLGYQHLSAKKIAEAIALFKLNVEAYPESANTYDSLAEAYMVQGNRDASIMHYRKSLALNPNNTNALEKLEQLATTP</sequence>
<feature type="signal peptide" evidence="2">
    <location>
        <begin position="1"/>
        <end position="22"/>
    </location>
</feature>
<keyword evidence="5" id="KW-1185">Reference proteome</keyword>